<evidence type="ECO:0000313" key="1">
    <source>
        <dbReference type="EMBL" id="CRK87501.1"/>
    </source>
</evidence>
<keyword evidence="2" id="KW-1185">Reference proteome</keyword>
<dbReference type="AlphaFoldDB" id="A0A1J1HHM1"/>
<name>A0A1J1HHM1_9DIPT</name>
<accession>A0A1J1HHM1</accession>
<organism evidence="1 2">
    <name type="scientific">Clunio marinus</name>
    <dbReference type="NCBI Taxonomy" id="568069"/>
    <lineage>
        <taxon>Eukaryota</taxon>
        <taxon>Metazoa</taxon>
        <taxon>Ecdysozoa</taxon>
        <taxon>Arthropoda</taxon>
        <taxon>Hexapoda</taxon>
        <taxon>Insecta</taxon>
        <taxon>Pterygota</taxon>
        <taxon>Neoptera</taxon>
        <taxon>Endopterygota</taxon>
        <taxon>Diptera</taxon>
        <taxon>Nematocera</taxon>
        <taxon>Chironomoidea</taxon>
        <taxon>Chironomidae</taxon>
        <taxon>Clunio</taxon>
    </lineage>
</organism>
<dbReference type="EMBL" id="CVRI01000004">
    <property type="protein sequence ID" value="CRK87501.1"/>
    <property type="molecule type" value="Genomic_DNA"/>
</dbReference>
<protein>
    <submittedName>
        <fullName evidence="1">CLUMA_CG001302, isoform A</fullName>
    </submittedName>
</protein>
<evidence type="ECO:0000313" key="2">
    <source>
        <dbReference type="Proteomes" id="UP000183832"/>
    </source>
</evidence>
<sequence length="66" mass="7691">MKRQPLALLNGLEGGTVVKSFIISHADVWILIQLFPFLESQHLLTKHMNSFRQNFPLYDETFVFNV</sequence>
<dbReference type="Proteomes" id="UP000183832">
    <property type="component" value="Unassembled WGS sequence"/>
</dbReference>
<proteinExistence type="predicted"/>
<reference evidence="1 2" key="1">
    <citation type="submission" date="2015-04" db="EMBL/GenBank/DDBJ databases">
        <authorList>
            <person name="Syromyatnikov M.Y."/>
            <person name="Popov V.N."/>
        </authorList>
    </citation>
    <scope>NUCLEOTIDE SEQUENCE [LARGE SCALE GENOMIC DNA]</scope>
</reference>
<gene>
    <name evidence="1" type="ORF">CLUMA_CG001302</name>
</gene>